<evidence type="ECO:0000256" key="2">
    <source>
        <dbReference type="ARBA" id="ARBA00012543"/>
    </source>
</evidence>
<accession>A0A871R6C1</accession>
<feature type="region of interest" description="Disordered" evidence="11">
    <location>
        <begin position="1"/>
        <end position="93"/>
    </location>
</feature>
<dbReference type="CDD" id="cd04190">
    <property type="entry name" value="Chitin_synth_C"/>
    <property type="match status" value="1"/>
</dbReference>
<evidence type="ECO:0000256" key="12">
    <source>
        <dbReference type="SAM" id="Phobius"/>
    </source>
</evidence>
<feature type="transmembrane region" description="Helical" evidence="12">
    <location>
        <begin position="1074"/>
        <end position="1098"/>
    </location>
</feature>
<dbReference type="PANTHER" id="PTHR22914:SF16">
    <property type="entry name" value="CHITIN SYNTHASE 3"/>
    <property type="match status" value="1"/>
</dbReference>
<evidence type="ECO:0000256" key="4">
    <source>
        <dbReference type="ARBA" id="ARBA00022676"/>
    </source>
</evidence>
<evidence type="ECO:0000256" key="3">
    <source>
        <dbReference type="ARBA" id="ARBA00022475"/>
    </source>
</evidence>
<feature type="compositionally biased region" description="Basic and acidic residues" evidence="11">
    <location>
        <begin position="70"/>
        <end position="85"/>
    </location>
</feature>
<dbReference type="InterPro" id="IPR001199">
    <property type="entry name" value="Cyt_B5-like_heme/steroid-bd"/>
</dbReference>
<sequence>MPSDIPHSAPTRTGEHQSSNNVSKRKGPHSLGSYDLESGSLQRKRTLVRRNRSRHTFVYSAYPNSSPLTGREESNRPSSVHRDNSLEDPNDIQLTDMNAPVETASSKDKYAVQKFDKFNSDADNRSSFSDITLNEDSPETVPLTSRYGISISPRRIRDLNKSHKKFPFWKIYCYCVTFWAPPPLLNLFGLKSQQRQYAWREKMGLISIILVLGLIIAFLTFGFTRSVCRNSMSLTPKDISTGYLVINGRAYNLDSSSHPAAPGISAGSNILYPPANAGGKDGTLLFQNVNGNCKGLITPRDNCTIPHSGEELAWYMPCKLLNMDGSSHPNFTFDYYDGYACHTSPEARKAFYSLKSTGFVHYSWEEISNKSRNFVVYNGNVLDMDILNWIQTDDLDYPNLFDTLKDDKLLRGYDISKILSSSGERRAAQCLIEIAKVGVVDTTTVGCISATIVLYISLIFVLALVIAQFVVACYFKWFVSPRQGINMSSMNNREKMIEKWTDGKTEQAHIQTIPPERRAGYREKTSSRAIGYHSGNNLKRRALRQSWGGDISEFIDVKKQYVHPASGDYDPKYLTMTAERYLASSKRKSTKMSANNFAEHTLEDNHSTNSFAKSEISSLDPAIVSGKVLEQQPVDWEPFGYPLIHIMCLVTCYSEGESEIRTTLDSVATTDYPNSHKLLVVICDGLITGAGNSKSTPDICLDMMSDLVVNENEVKPYSYVSVAEGSKRHNKAKVYAGFYKYDNNTIPVEKQQKIPMLLIVKCGTPAEAGSAKPGNRGKRDSQIILMSFLESVNYNERMTELEFEMLKSIWQVTGLMATFYEALLMVDADTLVYPDSVTHLAAELVRDPEVMGLCGETRIANKAQSWVTAIQVFEYYISHHQAKAFESVFGSVTCLPGCFCMYRIKAPKDINVWVPILANADIVAKYSENILDSLHRKNLLLLGEDRYLSSLMLRNFPRRKQIFVPKAVCKTVVPDKFKVLLSQRRRWINSTVHNLMELALVKDLCGTFCFSMQFVIIIQLIGTLVLPASITFTLYIILVAIISPVKPIMSLILMAIVFGLPAILIVVTITSPMYIIWMLIYMISLPIWNFILPAYAYWKFDDFSWGDTRKTQGKAKDANIDKGEFDGSQIVQMTWREYEQQRRENETAVPQAYNPSYCTDS</sequence>
<dbReference type="SUPFAM" id="SSF53448">
    <property type="entry name" value="Nucleotide-diphospho-sugar transferases"/>
    <property type="match status" value="1"/>
</dbReference>
<keyword evidence="6 12" id="KW-0812">Transmembrane</keyword>
<dbReference type="Proteomes" id="UP000663131">
    <property type="component" value="Chromosome 8"/>
</dbReference>
<feature type="transmembrane region" description="Helical" evidence="12">
    <location>
        <begin position="203"/>
        <end position="223"/>
    </location>
</feature>
<dbReference type="EMBL" id="CP063136">
    <property type="protein sequence ID" value="QOU21429.1"/>
    <property type="molecule type" value="Genomic_DNA"/>
</dbReference>
<dbReference type="Gene3D" id="3.90.550.10">
    <property type="entry name" value="Spore Coat Polysaccharide Biosynthesis Protein SpsA, Chain A"/>
    <property type="match status" value="1"/>
</dbReference>
<evidence type="ECO:0000256" key="9">
    <source>
        <dbReference type="ARBA" id="ARBA00023180"/>
    </source>
</evidence>
<keyword evidence="9" id="KW-0325">Glycoprotein</keyword>
<evidence type="ECO:0000256" key="7">
    <source>
        <dbReference type="ARBA" id="ARBA00022989"/>
    </source>
</evidence>
<dbReference type="PANTHER" id="PTHR22914">
    <property type="entry name" value="CHITIN SYNTHASE"/>
    <property type="match status" value="1"/>
</dbReference>
<evidence type="ECO:0000313" key="15">
    <source>
        <dbReference type="Proteomes" id="UP000663131"/>
    </source>
</evidence>
<keyword evidence="5" id="KW-0808">Transferase</keyword>
<reference evidence="14" key="2">
    <citation type="journal article" name="BMC Genomics">
        <title>New genome assemblies reveal patterns of domestication and adaptation across Brettanomyces (Dekkera) species.</title>
        <authorList>
            <person name="Roach M.J."/>
            <person name="Borneman A.R."/>
        </authorList>
    </citation>
    <scope>NUCLEOTIDE SEQUENCE</scope>
    <source>
        <strain evidence="14">UCD 2041</strain>
    </source>
</reference>
<keyword evidence="4" id="KW-0328">Glycosyltransferase</keyword>
<name>A0A871R6C1_DEKBR</name>
<evidence type="ECO:0000256" key="1">
    <source>
        <dbReference type="ARBA" id="ARBA00004651"/>
    </source>
</evidence>
<evidence type="ECO:0000256" key="10">
    <source>
        <dbReference type="ARBA" id="ARBA00049510"/>
    </source>
</evidence>
<keyword evidence="8 12" id="KW-0472">Membrane</keyword>
<feature type="transmembrane region" description="Helical" evidence="12">
    <location>
        <begin position="452"/>
        <end position="475"/>
    </location>
</feature>
<evidence type="ECO:0000256" key="5">
    <source>
        <dbReference type="ARBA" id="ARBA00022679"/>
    </source>
</evidence>
<comment type="subcellular location">
    <subcellularLocation>
        <location evidence="1">Cell membrane</location>
        <topology evidence="1">Multi-pass membrane protein</topology>
    </subcellularLocation>
</comment>
<dbReference type="Pfam" id="PF22997">
    <property type="entry name" value="CHS4"/>
    <property type="match status" value="1"/>
</dbReference>
<dbReference type="OrthoDB" id="370884at2759"/>
<dbReference type="GO" id="GO:0030428">
    <property type="term" value="C:cell septum"/>
    <property type="evidence" value="ECO:0007669"/>
    <property type="project" value="TreeGrafter"/>
</dbReference>
<proteinExistence type="predicted"/>
<dbReference type="EC" id="2.4.1.16" evidence="2"/>
<keyword evidence="3" id="KW-1003">Cell membrane</keyword>
<dbReference type="SMART" id="SM01117">
    <property type="entry name" value="Cyt-b5"/>
    <property type="match status" value="1"/>
</dbReference>
<dbReference type="GeneID" id="64573077"/>
<evidence type="ECO:0000256" key="8">
    <source>
        <dbReference type="ARBA" id="ARBA00023136"/>
    </source>
</evidence>
<dbReference type="KEGG" id="bbrx:BRETT_001152"/>
<dbReference type="GO" id="GO:0006031">
    <property type="term" value="P:chitin biosynthetic process"/>
    <property type="evidence" value="ECO:0007669"/>
    <property type="project" value="TreeGrafter"/>
</dbReference>
<feature type="transmembrane region" description="Helical" evidence="12">
    <location>
        <begin position="1014"/>
        <end position="1042"/>
    </location>
</feature>
<dbReference type="GO" id="GO:0004100">
    <property type="term" value="F:chitin synthase activity"/>
    <property type="evidence" value="ECO:0007669"/>
    <property type="project" value="UniProtKB-EC"/>
</dbReference>
<organism evidence="14 15">
    <name type="scientific">Dekkera bruxellensis</name>
    <name type="common">Brettanomyces custersii</name>
    <dbReference type="NCBI Taxonomy" id="5007"/>
    <lineage>
        <taxon>Eukaryota</taxon>
        <taxon>Fungi</taxon>
        <taxon>Dikarya</taxon>
        <taxon>Ascomycota</taxon>
        <taxon>Saccharomycotina</taxon>
        <taxon>Pichiomycetes</taxon>
        <taxon>Pichiales</taxon>
        <taxon>Pichiaceae</taxon>
        <taxon>Brettanomyces</taxon>
    </lineage>
</organism>
<comment type="catalytic activity">
    <reaction evidence="10">
        <text>[(1-&gt;4)-N-acetyl-beta-D-glucosaminyl](n) + UDP-N-acetyl-alpha-D-glucosamine = [(1-&gt;4)-N-acetyl-beta-D-glucosaminyl](n+1) + UDP + H(+)</text>
        <dbReference type="Rhea" id="RHEA:16637"/>
        <dbReference type="Rhea" id="RHEA-COMP:9593"/>
        <dbReference type="Rhea" id="RHEA-COMP:9595"/>
        <dbReference type="ChEBI" id="CHEBI:15378"/>
        <dbReference type="ChEBI" id="CHEBI:17029"/>
        <dbReference type="ChEBI" id="CHEBI:57705"/>
        <dbReference type="ChEBI" id="CHEBI:58223"/>
        <dbReference type="EC" id="2.4.1.16"/>
    </reaction>
    <physiologicalReaction direction="left-to-right" evidence="10">
        <dbReference type="Rhea" id="RHEA:16638"/>
    </physiologicalReaction>
</comment>
<evidence type="ECO:0000313" key="14">
    <source>
        <dbReference type="EMBL" id="QOU21429.1"/>
    </source>
</evidence>
<dbReference type="InterPro" id="IPR054295">
    <property type="entry name" value="CHS4-like_dom"/>
</dbReference>
<dbReference type="RefSeq" id="XP_041137922.1">
    <property type="nucleotide sequence ID" value="XM_041279708.1"/>
</dbReference>
<keyword evidence="7 12" id="KW-1133">Transmembrane helix</keyword>
<evidence type="ECO:0000256" key="6">
    <source>
        <dbReference type="ARBA" id="ARBA00022692"/>
    </source>
</evidence>
<evidence type="ECO:0000259" key="13">
    <source>
        <dbReference type="SMART" id="SM01117"/>
    </source>
</evidence>
<feature type="domain" description="Cytochrome b5 heme-binding" evidence="13">
    <location>
        <begin position="362"/>
        <end position="441"/>
    </location>
</feature>
<evidence type="ECO:0000256" key="11">
    <source>
        <dbReference type="SAM" id="MobiDB-lite"/>
    </source>
</evidence>
<dbReference type="InterPro" id="IPR004835">
    <property type="entry name" value="Chitin_synth"/>
</dbReference>
<dbReference type="InterPro" id="IPR029044">
    <property type="entry name" value="Nucleotide-diphossugar_trans"/>
</dbReference>
<dbReference type="GO" id="GO:0005886">
    <property type="term" value="C:plasma membrane"/>
    <property type="evidence" value="ECO:0007669"/>
    <property type="project" value="UniProtKB-SubCell"/>
</dbReference>
<gene>
    <name evidence="14" type="ORF">BRETT_001152</name>
</gene>
<dbReference type="AlphaFoldDB" id="A0A871R6C1"/>
<dbReference type="Pfam" id="PF03142">
    <property type="entry name" value="Chitin_synth_2"/>
    <property type="match status" value="1"/>
</dbReference>
<protein>
    <recommendedName>
        <fullName evidence="2">chitin synthase</fullName>
        <ecNumber evidence="2">2.4.1.16</ecNumber>
    </recommendedName>
</protein>
<reference evidence="14" key="1">
    <citation type="submission" date="2020-10" db="EMBL/GenBank/DDBJ databases">
        <authorList>
            <person name="Palmer J.M."/>
        </authorList>
    </citation>
    <scope>NUCLEOTIDE SEQUENCE</scope>
    <source>
        <strain evidence="14">UCD 2041</strain>
    </source>
</reference>
<feature type="transmembrane region" description="Helical" evidence="12">
    <location>
        <begin position="1048"/>
        <end position="1067"/>
    </location>
</feature>
<feature type="compositionally biased region" description="Basic residues" evidence="11">
    <location>
        <begin position="42"/>
        <end position="55"/>
    </location>
</feature>